<dbReference type="PANTHER" id="PTHR12019:SF9">
    <property type="entry name" value="THYMOPOIETIN"/>
    <property type="match status" value="1"/>
</dbReference>
<evidence type="ECO:0000256" key="1">
    <source>
        <dbReference type="SAM" id="MobiDB-lite"/>
    </source>
</evidence>
<keyword evidence="2" id="KW-1133">Transmembrane helix</keyword>
<dbReference type="AlphaFoldDB" id="A0AA35TAE3"/>
<organism evidence="4 5">
    <name type="scientific">Geodia barretti</name>
    <name type="common">Barrett's horny sponge</name>
    <dbReference type="NCBI Taxonomy" id="519541"/>
    <lineage>
        <taxon>Eukaryota</taxon>
        <taxon>Metazoa</taxon>
        <taxon>Porifera</taxon>
        <taxon>Demospongiae</taxon>
        <taxon>Heteroscleromorpha</taxon>
        <taxon>Tetractinellida</taxon>
        <taxon>Astrophorina</taxon>
        <taxon>Geodiidae</taxon>
        <taxon>Geodia</taxon>
    </lineage>
</organism>
<dbReference type="PANTHER" id="PTHR12019">
    <property type="entry name" value="LAMINA-ASSOCIATED POLYPEPTIDE THYMOPOIETIN"/>
    <property type="match status" value="1"/>
</dbReference>
<evidence type="ECO:0000259" key="3">
    <source>
        <dbReference type="PROSITE" id="PS50954"/>
    </source>
</evidence>
<dbReference type="FunFam" id="1.10.720.40:FF:000001">
    <property type="entry name" value="LEM domain containing 2, isoform CRA_a"/>
    <property type="match status" value="1"/>
</dbReference>
<dbReference type="EMBL" id="CASHTH010003384">
    <property type="protein sequence ID" value="CAI8044207.1"/>
    <property type="molecule type" value="Genomic_DNA"/>
</dbReference>
<keyword evidence="2" id="KW-0812">Transmembrane</keyword>
<feature type="transmembrane region" description="Helical" evidence="2">
    <location>
        <begin position="329"/>
        <end position="350"/>
    </location>
</feature>
<gene>
    <name evidence="4" type="ORF">GBAR_LOCUS24545</name>
</gene>
<dbReference type="SMART" id="SM00540">
    <property type="entry name" value="LEM"/>
    <property type="match status" value="1"/>
</dbReference>
<evidence type="ECO:0000313" key="5">
    <source>
        <dbReference type="Proteomes" id="UP001174909"/>
    </source>
</evidence>
<protein>
    <recommendedName>
        <fullName evidence="3">LEM domain-containing protein</fullName>
    </recommendedName>
</protein>
<evidence type="ECO:0000313" key="4">
    <source>
        <dbReference type="EMBL" id="CAI8044207.1"/>
    </source>
</evidence>
<feature type="compositionally biased region" description="Acidic residues" evidence="1">
    <location>
        <begin position="193"/>
        <end position="216"/>
    </location>
</feature>
<dbReference type="InterPro" id="IPR011015">
    <property type="entry name" value="LEM/LEM-like_dom_sf"/>
</dbReference>
<reference evidence="4" key="1">
    <citation type="submission" date="2023-03" db="EMBL/GenBank/DDBJ databases">
        <authorList>
            <person name="Steffen K."/>
            <person name="Cardenas P."/>
        </authorList>
    </citation>
    <scope>NUCLEOTIDE SEQUENCE</scope>
</reference>
<evidence type="ECO:0000256" key="2">
    <source>
        <dbReference type="SAM" id="Phobius"/>
    </source>
</evidence>
<dbReference type="PROSITE" id="PS50954">
    <property type="entry name" value="LEM"/>
    <property type="match status" value="1"/>
</dbReference>
<comment type="caution">
    <text evidence="4">The sequence shown here is derived from an EMBL/GenBank/DDBJ whole genome shotgun (WGS) entry which is preliminary data.</text>
</comment>
<feature type="compositionally biased region" description="Basic and acidic residues" evidence="1">
    <location>
        <begin position="163"/>
        <end position="184"/>
    </location>
</feature>
<proteinExistence type="predicted"/>
<feature type="region of interest" description="Disordered" evidence="1">
    <location>
        <begin position="75"/>
        <end position="110"/>
    </location>
</feature>
<dbReference type="SUPFAM" id="SSF63451">
    <property type="entry name" value="LEM domain"/>
    <property type="match status" value="1"/>
</dbReference>
<feature type="compositionally biased region" description="Low complexity" evidence="1">
    <location>
        <begin position="275"/>
        <end position="293"/>
    </location>
</feature>
<dbReference type="Pfam" id="PF03020">
    <property type="entry name" value="LEM"/>
    <property type="match status" value="1"/>
</dbReference>
<name>A0AA35TAE3_GEOBA</name>
<accession>A0AA35TAE3</accession>
<dbReference type="InterPro" id="IPR051656">
    <property type="entry name" value="LEM_domain"/>
</dbReference>
<sequence length="378" mass="42197">MQMMSASKSSRNDLRGFPLFFRTALSPFTFQDTILMSDYYPTPIENLRNLRVYGKSGNYFVSNFSSKPVCSCKMSKRRGPQRKKAAEFSSDEEVIRQSPRLSGKRQTTKTASQTAYMAEVVQLSDEELLEELRKYGENPGPIVDSTRGLYQKKLARLVAQKTKASDEGRSRPPESVDYGTDHLGEWSSQSSEGETDVEETEKDEGEEEEEEGEEEAGALAEPRLRSHTSSTSKVLMTAVILPSVVTSQQVVYRTYSTPTRHVESSYLLKKPKPSSPSKTPAGGGAKQSAQKGSRSMGRPTKPRPPPSQGDPSSKTLHPRTPQPPPPSPIWSSLLSLCLLLVMFAMTFLVYDHYTNPESSFFIQAVTYLRQLDVIKKQE</sequence>
<feature type="region of interest" description="Disordered" evidence="1">
    <location>
        <begin position="160"/>
        <end position="231"/>
    </location>
</feature>
<dbReference type="Gene3D" id="1.10.720.40">
    <property type="match status" value="1"/>
</dbReference>
<feature type="region of interest" description="Disordered" evidence="1">
    <location>
        <begin position="262"/>
        <end position="326"/>
    </location>
</feature>
<feature type="domain" description="LEM" evidence="3">
    <location>
        <begin position="117"/>
        <end position="161"/>
    </location>
</feature>
<keyword evidence="5" id="KW-1185">Reference proteome</keyword>
<dbReference type="CDD" id="cd12940">
    <property type="entry name" value="LEM_LAP2_LEMD1"/>
    <property type="match status" value="1"/>
</dbReference>
<dbReference type="InterPro" id="IPR003887">
    <property type="entry name" value="LEM_dom"/>
</dbReference>
<keyword evidence="2" id="KW-0472">Membrane</keyword>
<dbReference type="Proteomes" id="UP001174909">
    <property type="component" value="Unassembled WGS sequence"/>
</dbReference>